<comment type="caution">
    <text evidence="1">The sequence shown here is derived from an EMBL/GenBank/DDBJ whole genome shotgun (WGS) entry which is preliminary data.</text>
</comment>
<name>A0A3E2GXZ8_SCYLI</name>
<dbReference type="AlphaFoldDB" id="A0A3E2GXZ8"/>
<feature type="non-terminal residue" evidence="1">
    <location>
        <position position="76"/>
    </location>
</feature>
<protein>
    <submittedName>
        <fullName evidence="1">Uncharacterized protein</fullName>
    </submittedName>
</protein>
<accession>A0A3E2GXZ8</accession>
<reference evidence="1 2" key="1">
    <citation type="submission" date="2018-05" db="EMBL/GenBank/DDBJ databases">
        <title>Draft genome sequence of Scytalidium lignicola DSM 105466, a ubiquitous saprotrophic fungus.</title>
        <authorList>
            <person name="Buettner E."/>
            <person name="Gebauer A.M."/>
            <person name="Hofrichter M."/>
            <person name="Liers C."/>
            <person name="Kellner H."/>
        </authorList>
    </citation>
    <scope>NUCLEOTIDE SEQUENCE [LARGE SCALE GENOMIC DNA]</scope>
    <source>
        <strain evidence="1 2">DSM 105466</strain>
    </source>
</reference>
<dbReference type="EMBL" id="NCSJ02000319">
    <property type="protein sequence ID" value="RFU25633.1"/>
    <property type="molecule type" value="Genomic_DNA"/>
</dbReference>
<proteinExistence type="predicted"/>
<feature type="non-terminal residue" evidence="1">
    <location>
        <position position="1"/>
    </location>
</feature>
<evidence type="ECO:0000313" key="1">
    <source>
        <dbReference type="EMBL" id="RFU25633.1"/>
    </source>
</evidence>
<sequence length="76" mass="8380">MVDTPGRDPVEQLWRLMVMAEYGNLRIFPDGNSSRSSKQQPAATTAAMRELHNQVACGVARGKKAKARGQKAKYCT</sequence>
<organism evidence="1 2">
    <name type="scientific">Scytalidium lignicola</name>
    <name type="common">Hyphomycete</name>
    <dbReference type="NCBI Taxonomy" id="5539"/>
    <lineage>
        <taxon>Eukaryota</taxon>
        <taxon>Fungi</taxon>
        <taxon>Dikarya</taxon>
        <taxon>Ascomycota</taxon>
        <taxon>Pezizomycotina</taxon>
        <taxon>Leotiomycetes</taxon>
        <taxon>Leotiomycetes incertae sedis</taxon>
        <taxon>Scytalidium</taxon>
    </lineage>
</organism>
<evidence type="ECO:0000313" key="2">
    <source>
        <dbReference type="Proteomes" id="UP000258309"/>
    </source>
</evidence>
<dbReference type="Proteomes" id="UP000258309">
    <property type="component" value="Unassembled WGS sequence"/>
</dbReference>
<gene>
    <name evidence="1" type="ORF">B7463_g10717</name>
</gene>
<keyword evidence="2" id="KW-1185">Reference proteome</keyword>